<evidence type="ECO:0000256" key="1">
    <source>
        <dbReference type="ARBA" id="ARBA00006484"/>
    </source>
</evidence>
<dbReference type="PRINTS" id="PR00081">
    <property type="entry name" value="GDHRDH"/>
</dbReference>
<evidence type="ECO:0000256" key="2">
    <source>
        <dbReference type="ARBA" id="ARBA00023002"/>
    </source>
</evidence>
<reference evidence="4 5" key="1">
    <citation type="submission" date="2022-10" db="EMBL/GenBank/DDBJ databases">
        <title>The complete genomes of actinobacterial strains from the NBC collection.</title>
        <authorList>
            <person name="Joergensen T.S."/>
            <person name="Alvarez Arevalo M."/>
            <person name="Sterndorff E.B."/>
            <person name="Faurdal D."/>
            <person name="Vuksanovic O."/>
            <person name="Mourched A.-S."/>
            <person name="Charusanti P."/>
            <person name="Shaw S."/>
            <person name="Blin K."/>
            <person name="Weber T."/>
        </authorList>
    </citation>
    <scope>NUCLEOTIDE SEQUENCE [LARGE SCALE GENOMIC DNA]</scope>
    <source>
        <strain evidence="4 5">NBC 01774</strain>
    </source>
</reference>
<accession>A0ABZ1FK98</accession>
<evidence type="ECO:0000259" key="3">
    <source>
        <dbReference type="SMART" id="SM00822"/>
    </source>
</evidence>
<feature type="domain" description="Ketoreductase" evidence="3">
    <location>
        <begin position="17"/>
        <end position="198"/>
    </location>
</feature>
<dbReference type="PRINTS" id="PR00080">
    <property type="entry name" value="SDRFAMILY"/>
</dbReference>
<keyword evidence="2" id="KW-0560">Oxidoreductase</keyword>
<organism evidence="4 5">
    <name type="scientific">Streptomyces decoyicus</name>
    <dbReference type="NCBI Taxonomy" id="249567"/>
    <lineage>
        <taxon>Bacteria</taxon>
        <taxon>Bacillati</taxon>
        <taxon>Actinomycetota</taxon>
        <taxon>Actinomycetes</taxon>
        <taxon>Kitasatosporales</taxon>
        <taxon>Streptomycetaceae</taxon>
        <taxon>Streptomyces</taxon>
    </lineage>
</organism>
<comment type="similarity">
    <text evidence="1">Belongs to the short-chain dehydrogenases/reductases (SDR) family.</text>
</comment>
<keyword evidence="5" id="KW-1185">Reference proteome</keyword>
<protein>
    <submittedName>
        <fullName evidence="4">SDR family oxidoreductase</fullName>
    </submittedName>
</protein>
<dbReference type="PANTHER" id="PTHR42760:SF133">
    <property type="entry name" value="3-OXOACYL-[ACYL-CARRIER-PROTEIN] REDUCTASE"/>
    <property type="match status" value="1"/>
</dbReference>
<proteinExistence type="inferred from homology"/>
<dbReference type="Gene3D" id="3.40.50.720">
    <property type="entry name" value="NAD(P)-binding Rossmann-like Domain"/>
    <property type="match status" value="1"/>
</dbReference>
<dbReference type="PROSITE" id="PS00061">
    <property type="entry name" value="ADH_SHORT"/>
    <property type="match status" value="1"/>
</dbReference>
<evidence type="ECO:0000313" key="4">
    <source>
        <dbReference type="EMBL" id="WSB70857.1"/>
    </source>
</evidence>
<dbReference type="SMART" id="SM00822">
    <property type="entry name" value="PKS_KR"/>
    <property type="match status" value="1"/>
</dbReference>
<evidence type="ECO:0000313" key="5">
    <source>
        <dbReference type="Proteomes" id="UP001344251"/>
    </source>
</evidence>
<dbReference type="EMBL" id="CP109106">
    <property type="protein sequence ID" value="WSB70857.1"/>
    <property type="molecule type" value="Genomic_DNA"/>
</dbReference>
<gene>
    <name evidence="4" type="ORF">OG863_24505</name>
</gene>
<dbReference type="Pfam" id="PF13561">
    <property type="entry name" value="adh_short_C2"/>
    <property type="match status" value="1"/>
</dbReference>
<name>A0ABZ1FK98_9ACTN</name>
<dbReference type="InterPro" id="IPR020904">
    <property type="entry name" value="Sc_DH/Rdtase_CS"/>
</dbReference>
<dbReference type="SUPFAM" id="SSF51735">
    <property type="entry name" value="NAD(P)-binding Rossmann-fold domains"/>
    <property type="match status" value="1"/>
</dbReference>
<sequence>MTDTTESPTAGTTDSARTVAVTGSGRGLGLLIVKALLDGGSRVLANYRTPTDELTALHESHPGRLHLCQGDIGEESAAEALVTAARGLGRLDAVIHNAAIIRDQPLVTMPVADWDAVQRVNLRGSFLVTKHALRLMMRQRYGRMVYVSSGSAVLGNAGQAAYAASKGGLLGLSNTVAQEYARYRIRSVVLAPGLLDTGQGAELGEDLRTQKAGRSLLGAGRGEDMAATAAFLASAQADYINATLIRADGGVAY</sequence>
<dbReference type="Proteomes" id="UP001344251">
    <property type="component" value="Chromosome"/>
</dbReference>
<dbReference type="RefSeq" id="WP_326620428.1">
    <property type="nucleotide sequence ID" value="NZ_CP109106.1"/>
</dbReference>
<dbReference type="PANTHER" id="PTHR42760">
    <property type="entry name" value="SHORT-CHAIN DEHYDROGENASES/REDUCTASES FAMILY MEMBER"/>
    <property type="match status" value="1"/>
</dbReference>
<dbReference type="InterPro" id="IPR057326">
    <property type="entry name" value="KR_dom"/>
</dbReference>
<dbReference type="InterPro" id="IPR002347">
    <property type="entry name" value="SDR_fam"/>
</dbReference>
<dbReference type="InterPro" id="IPR036291">
    <property type="entry name" value="NAD(P)-bd_dom_sf"/>
</dbReference>